<comment type="caution">
    <text evidence="3">The sequence shown here is derived from an EMBL/GenBank/DDBJ whole genome shotgun (WGS) entry which is preliminary data.</text>
</comment>
<accession>A0A660SAZ7</accession>
<evidence type="ECO:0008006" key="5">
    <source>
        <dbReference type="Google" id="ProtNLM"/>
    </source>
</evidence>
<gene>
    <name evidence="3" type="ORF">DRP44_02860</name>
</gene>
<dbReference type="InterPro" id="IPR026444">
    <property type="entry name" value="Secre_tail"/>
</dbReference>
<reference evidence="3 4" key="1">
    <citation type="submission" date="2018-06" db="EMBL/GenBank/DDBJ databases">
        <title>Extensive metabolic versatility and redundancy in microbially diverse, dynamic hydrothermal sediments.</title>
        <authorList>
            <person name="Dombrowski N."/>
            <person name="Teske A."/>
            <person name="Baker B.J."/>
        </authorList>
    </citation>
    <scope>NUCLEOTIDE SEQUENCE [LARGE SCALE GENOMIC DNA]</scope>
    <source>
        <strain evidence="3">B35_G9</strain>
    </source>
</reference>
<dbReference type="GO" id="GO:0004668">
    <property type="term" value="F:protein-arginine deiminase activity"/>
    <property type="evidence" value="ECO:0007669"/>
    <property type="project" value="InterPro"/>
</dbReference>
<dbReference type="InterPro" id="IPR007466">
    <property type="entry name" value="Peptidyl-Arg-deiminase_porph"/>
</dbReference>
<keyword evidence="1" id="KW-0378">Hydrolase</keyword>
<dbReference type="PANTHER" id="PTHR31377:SF0">
    <property type="entry name" value="AGMATINE DEIMINASE-RELATED"/>
    <property type="match status" value="1"/>
</dbReference>
<dbReference type="Gene3D" id="3.75.10.10">
    <property type="entry name" value="L-arginine/glycine Amidinotransferase, Chain A"/>
    <property type="match status" value="1"/>
</dbReference>
<dbReference type="PANTHER" id="PTHR31377">
    <property type="entry name" value="AGMATINE DEIMINASE-RELATED"/>
    <property type="match status" value="1"/>
</dbReference>
<protein>
    <recommendedName>
        <fullName evidence="5">Secretion system C-terminal sorting domain-containing protein</fullName>
    </recommendedName>
</protein>
<evidence type="ECO:0000313" key="3">
    <source>
        <dbReference type="EMBL" id="RKX67083.1"/>
    </source>
</evidence>
<dbReference type="Proteomes" id="UP000282321">
    <property type="component" value="Unassembled WGS sequence"/>
</dbReference>
<dbReference type="SUPFAM" id="SSF55909">
    <property type="entry name" value="Pentein"/>
    <property type="match status" value="1"/>
</dbReference>
<keyword evidence="2" id="KW-0732">Signal</keyword>
<dbReference type="NCBIfam" id="TIGR04183">
    <property type="entry name" value="Por_Secre_tail"/>
    <property type="match status" value="1"/>
</dbReference>
<dbReference type="AlphaFoldDB" id="A0A660SAZ7"/>
<sequence length="876" mass="96802">MKKIFHLLIIFFTLIFLISPANAETHDSNGYSTNHPKHSPTQKIIYEKGVPRYSVTPTAPPTSPVRMCAEWERVNAVLVRYPLGLPWDMLQDVAQQLEIKCLVSSSDLSSAQSDFSSHGITNVSYVVTNTNSYWTRDYGPWGVFDGNGDYGISDHVYNRADGAGRTDDDQSNWDLAPALGVQLWKTELRHTGGNFMTDGHGIGFSSDEIYDYTFNNTISHDSVNTLMKNYWGITNYHTYTDPLGSYINHIDCYGKLLSDEVVLIIRNGVDDSALDAIADSFENTPDCYGRPYRVYRVNAPDNHNAAYCNSVILNNRVYVPLTGYSNEDDSAIAVYQSAMPGYDIIGINDPGGSIAFENTDAIHCRTMGLFDPGMLFIDHKPLGDQSPTAPNYHIDAFIKAYSDSSLKSDSLLIFWRLKGNSTFNTTTLTYDSTNYYSGNIPGQTSGSTVEYYIYAVDNSGRHEADPLVAPAGYYTFHVGDQPPSISHTPITDFLYTNWPATIIATITDEGAVNTALVEYIHNDTTYYDTMVNTSGNTYETDFGISVNVGDSISYRIKAQDNTGNIAFYPDSGYITFHIIDKINVGIIDLDPTPSTGPLISSYCDSVCTYRYLTSFPSDLSLYNNLFICLGVYSNNTTLSSTQASNLVNFMNNGGNVYMEGGDCWYYDASHTVYDTSFGVNPISDGSTISYDLTGVSSTFTNGMSFSYNGDNNYIDEIGTTGSGYPIFNENGTGRAVANDTSGYKSVAFTFELGGLVDGSSPSTKDSLIRAIFDFFGVTSGIKENSVSKKQCTEFSVKSRFYCREIHIELLMSNDNLVNISLYDISGKKIGEIYNGQIKSGKHHFTMNVANKITNGIYFVTAKSKNHFKSSKILIVK</sequence>
<feature type="chain" id="PRO_5025005028" description="Secretion system C-terminal sorting domain-containing protein" evidence="2">
    <location>
        <begin position="24"/>
        <end position="876"/>
    </location>
</feature>
<dbReference type="GO" id="GO:0009446">
    <property type="term" value="P:putrescine biosynthetic process"/>
    <property type="evidence" value="ECO:0007669"/>
    <property type="project" value="InterPro"/>
</dbReference>
<name>A0A660SAZ7_UNCT6</name>
<evidence type="ECO:0000256" key="2">
    <source>
        <dbReference type="SAM" id="SignalP"/>
    </source>
</evidence>
<organism evidence="3 4">
    <name type="scientific">candidate division TA06 bacterium</name>
    <dbReference type="NCBI Taxonomy" id="2250710"/>
    <lineage>
        <taxon>Bacteria</taxon>
        <taxon>Bacteria division TA06</taxon>
    </lineage>
</organism>
<evidence type="ECO:0000313" key="4">
    <source>
        <dbReference type="Proteomes" id="UP000282321"/>
    </source>
</evidence>
<dbReference type="Pfam" id="PF04371">
    <property type="entry name" value="PAD_porph"/>
    <property type="match status" value="1"/>
</dbReference>
<proteinExistence type="predicted"/>
<feature type="signal peptide" evidence="2">
    <location>
        <begin position="1"/>
        <end position="23"/>
    </location>
</feature>
<dbReference type="GO" id="GO:0047632">
    <property type="term" value="F:agmatine deiminase activity"/>
    <property type="evidence" value="ECO:0007669"/>
    <property type="project" value="TreeGrafter"/>
</dbReference>
<dbReference type="EMBL" id="QNBC01000026">
    <property type="protein sequence ID" value="RKX67083.1"/>
    <property type="molecule type" value="Genomic_DNA"/>
</dbReference>
<evidence type="ECO:0000256" key="1">
    <source>
        <dbReference type="ARBA" id="ARBA00022801"/>
    </source>
</evidence>